<feature type="transmembrane region" description="Helical" evidence="1">
    <location>
        <begin position="98"/>
        <end position="129"/>
    </location>
</feature>
<feature type="transmembrane region" description="Helical" evidence="1">
    <location>
        <begin position="141"/>
        <end position="165"/>
    </location>
</feature>
<feature type="transmembrane region" description="Helical" evidence="1">
    <location>
        <begin position="177"/>
        <end position="197"/>
    </location>
</feature>
<sequence>MTQLRTPLPARVHEIDAIRGFALAGILVANIGFFADPGYAIDGTMPIPDGPVAMAITAFVLTKFYIIFSFLFGYSFTLQMRSAERAGASVTARTLRRCLGLFVIGVLHGILLWVGDILTLYAVLGLILLAMRNVKPKTAVITGSVIVGVMTLLLSALALLSLLVPETGAAQAADPAVAARTLALATGGPLDFLTLQLKLYPPLVAMVWVFQGPMALAMFLFGLAAGKSRLLEDTGRWSRLLPRIQWIGFGAGIPGGILLAVTASGSGAAGTAVTALNSVTSILLAAAYVATLLRIIRRVPAVGRALAPAGRVAASNYVGQSILACLVFTGYGLALAGKLAPIAVMGVALVIYTVLLWLSALWLRNHRYGPVEYVLRRLTIAQ</sequence>
<feature type="transmembrane region" description="Helical" evidence="1">
    <location>
        <begin position="203"/>
        <end position="225"/>
    </location>
</feature>
<evidence type="ECO:0000313" key="3">
    <source>
        <dbReference type="EMBL" id="SEG64224.1"/>
    </source>
</evidence>
<feature type="domain" description="DUF418" evidence="2">
    <location>
        <begin position="225"/>
        <end position="380"/>
    </location>
</feature>
<feature type="transmembrane region" description="Helical" evidence="1">
    <location>
        <begin position="21"/>
        <end position="41"/>
    </location>
</feature>
<proteinExistence type="predicted"/>
<dbReference type="InterPro" id="IPR052529">
    <property type="entry name" value="Bact_Transport_Assoc"/>
</dbReference>
<keyword evidence="4" id="KW-1185">Reference proteome</keyword>
<keyword evidence="1" id="KW-0812">Transmembrane</keyword>
<feature type="transmembrane region" description="Helical" evidence="1">
    <location>
        <begin position="275"/>
        <end position="296"/>
    </location>
</feature>
<dbReference type="EMBL" id="FNVT01000003">
    <property type="protein sequence ID" value="SEG64224.1"/>
    <property type="molecule type" value="Genomic_DNA"/>
</dbReference>
<gene>
    <name evidence="3" type="ORF">SAMN05444920_103657</name>
</gene>
<evidence type="ECO:0000313" key="4">
    <source>
        <dbReference type="Proteomes" id="UP000236732"/>
    </source>
</evidence>
<evidence type="ECO:0000256" key="1">
    <source>
        <dbReference type="SAM" id="Phobius"/>
    </source>
</evidence>
<dbReference type="AlphaFoldDB" id="A0A1H6BU47"/>
<dbReference type="Proteomes" id="UP000236732">
    <property type="component" value="Unassembled WGS sequence"/>
</dbReference>
<reference evidence="3 4" key="1">
    <citation type="submission" date="2016-10" db="EMBL/GenBank/DDBJ databases">
        <authorList>
            <person name="de Groot N.N."/>
        </authorList>
    </citation>
    <scope>NUCLEOTIDE SEQUENCE [LARGE SCALE GENOMIC DNA]</scope>
    <source>
        <strain evidence="3 4">CGMCC 4.7037</strain>
    </source>
</reference>
<dbReference type="RefSeq" id="WP_103956294.1">
    <property type="nucleotide sequence ID" value="NZ_FNVT01000003.1"/>
</dbReference>
<evidence type="ECO:0000259" key="2">
    <source>
        <dbReference type="Pfam" id="PF04235"/>
    </source>
</evidence>
<accession>A0A1H6BU47</accession>
<protein>
    <recommendedName>
        <fullName evidence="2">DUF418 domain-containing protein</fullName>
    </recommendedName>
</protein>
<dbReference type="PANTHER" id="PTHR30590">
    <property type="entry name" value="INNER MEMBRANE PROTEIN"/>
    <property type="match status" value="1"/>
</dbReference>
<dbReference type="OrthoDB" id="9807744at2"/>
<dbReference type="PANTHER" id="PTHR30590:SF2">
    <property type="entry name" value="INNER MEMBRANE PROTEIN"/>
    <property type="match status" value="1"/>
</dbReference>
<name>A0A1H6BU47_9ACTN</name>
<keyword evidence="1" id="KW-0472">Membrane</keyword>
<dbReference type="Pfam" id="PF04235">
    <property type="entry name" value="DUF418"/>
    <property type="match status" value="1"/>
</dbReference>
<feature type="transmembrane region" description="Helical" evidence="1">
    <location>
        <begin position="317"/>
        <end position="336"/>
    </location>
</feature>
<feature type="transmembrane region" description="Helical" evidence="1">
    <location>
        <begin position="342"/>
        <end position="363"/>
    </location>
</feature>
<feature type="transmembrane region" description="Helical" evidence="1">
    <location>
        <begin position="246"/>
        <end position="269"/>
    </location>
</feature>
<keyword evidence="1" id="KW-1133">Transmembrane helix</keyword>
<dbReference type="InterPro" id="IPR007349">
    <property type="entry name" value="DUF418"/>
</dbReference>
<feature type="transmembrane region" description="Helical" evidence="1">
    <location>
        <begin position="53"/>
        <end position="77"/>
    </location>
</feature>
<organism evidence="3 4">
    <name type="scientific">Nonomuraea solani</name>
    <dbReference type="NCBI Taxonomy" id="1144553"/>
    <lineage>
        <taxon>Bacteria</taxon>
        <taxon>Bacillati</taxon>
        <taxon>Actinomycetota</taxon>
        <taxon>Actinomycetes</taxon>
        <taxon>Streptosporangiales</taxon>
        <taxon>Streptosporangiaceae</taxon>
        <taxon>Nonomuraea</taxon>
    </lineage>
</organism>